<comment type="subcellular location">
    <subcellularLocation>
        <location evidence="1">Mitochondrion</location>
    </subcellularLocation>
</comment>
<dbReference type="Proteomes" id="UP000186601">
    <property type="component" value="Unassembled WGS sequence"/>
</dbReference>
<evidence type="ECO:0000313" key="6">
    <source>
        <dbReference type="Proteomes" id="UP000186601"/>
    </source>
</evidence>
<dbReference type="InterPro" id="IPR040153">
    <property type="entry name" value="Rcf2"/>
</dbReference>
<evidence type="ECO:0000313" key="5">
    <source>
        <dbReference type="EMBL" id="PSR90680.1"/>
    </source>
</evidence>
<dbReference type="EMBL" id="MLYV02000493">
    <property type="protein sequence ID" value="PSR90680.1"/>
    <property type="molecule type" value="Genomic_DNA"/>
</dbReference>
<dbReference type="GO" id="GO:0005739">
    <property type="term" value="C:mitochondrion"/>
    <property type="evidence" value="ECO:0007669"/>
    <property type="project" value="UniProtKB-SubCell"/>
</dbReference>
<reference evidence="5 6" key="1">
    <citation type="submission" date="2018-02" db="EMBL/GenBank/DDBJ databases">
        <title>Genome sequence of the basidiomycete white-rot fungus Phlebia centrifuga.</title>
        <authorList>
            <person name="Granchi Z."/>
            <person name="Peng M."/>
            <person name="de Vries R.P."/>
            <person name="Hilden K."/>
            <person name="Makela M.R."/>
            <person name="Grigoriev I."/>
            <person name="Riley R."/>
        </authorList>
    </citation>
    <scope>NUCLEOTIDE SEQUENCE [LARGE SCALE GENOMIC DNA]</scope>
    <source>
        <strain evidence="5 6">FBCC195</strain>
    </source>
</reference>
<keyword evidence="4" id="KW-0472">Membrane</keyword>
<organism evidence="5 6">
    <name type="scientific">Hermanssonia centrifuga</name>
    <dbReference type="NCBI Taxonomy" id="98765"/>
    <lineage>
        <taxon>Eukaryota</taxon>
        <taxon>Fungi</taxon>
        <taxon>Dikarya</taxon>
        <taxon>Basidiomycota</taxon>
        <taxon>Agaricomycotina</taxon>
        <taxon>Agaricomycetes</taxon>
        <taxon>Polyporales</taxon>
        <taxon>Meruliaceae</taxon>
        <taxon>Hermanssonia</taxon>
    </lineage>
</organism>
<dbReference type="AlphaFoldDB" id="A0A2R6PG63"/>
<keyword evidence="6" id="KW-1185">Reference proteome</keyword>
<dbReference type="GO" id="GO:0033617">
    <property type="term" value="P:mitochondrial respiratory chain complex IV assembly"/>
    <property type="evidence" value="ECO:0007669"/>
    <property type="project" value="TreeGrafter"/>
</dbReference>
<accession>A0A2R6PG63</accession>
<dbReference type="PANTHER" id="PTHR28018:SF3">
    <property type="entry name" value="RESPIRATORY SUPERCOMPLEX FACTOR 2, MITOCHONDRIAL"/>
    <property type="match status" value="1"/>
</dbReference>
<evidence type="ECO:0000256" key="3">
    <source>
        <dbReference type="ARBA" id="ARBA00022989"/>
    </source>
</evidence>
<keyword evidence="2" id="KW-0812">Transmembrane</keyword>
<gene>
    <name evidence="5" type="ORF">PHLCEN_2v4829</name>
</gene>
<dbReference type="Pfam" id="PF04588">
    <property type="entry name" value="HIG_1_N"/>
    <property type="match status" value="1"/>
</dbReference>
<keyword evidence="3" id="KW-1133">Transmembrane helix</keyword>
<name>A0A2R6PG63_9APHY</name>
<proteinExistence type="predicted"/>
<sequence length="215" mass="24062">MKIATQEELQGHHNATVRGAVEGVLAGLAISLPLSFVAQRKWAAYRALPIQLKVLGVITVVLPAYAIGAERRGVEYDESTWTGAGKHVLEREHLEEEKKWESYSGTEKLKDWALRNQYKVILGSWAASMAVAGAIVMTNKYQTLPQKVVQARMWAQGLTIGVLIGAGVMTHSQREQSFAQRTADHSWREMLEEQQREDEEHKKVQLPTRAHVPVA</sequence>
<evidence type="ECO:0000256" key="2">
    <source>
        <dbReference type="ARBA" id="ARBA00022692"/>
    </source>
</evidence>
<dbReference type="STRING" id="98765.A0A2R6PG63"/>
<dbReference type="InterPro" id="IPR007667">
    <property type="entry name" value="Hypoxia_induced_domain"/>
</dbReference>
<comment type="caution">
    <text evidence="5">The sequence shown here is derived from an EMBL/GenBank/DDBJ whole genome shotgun (WGS) entry which is preliminary data.</text>
</comment>
<dbReference type="PROSITE" id="PS51503">
    <property type="entry name" value="HIG1"/>
    <property type="match status" value="1"/>
</dbReference>
<evidence type="ECO:0000256" key="1">
    <source>
        <dbReference type="ARBA" id="ARBA00004173"/>
    </source>
</evidence>
<evidence type="ECO:0000256" key="4">
    <source>
        <dbReference type="ARBA" id="ARBA00023136"/>
    </source>
</evidence>
<protein>
    <submittedName>
        <fullName evidence="5">Uncharacterized protein</fullName>
    </submittedName>
</protein>
<dbReference type="PANTHER" id="PTHR28018">
    <property type="entry name" value="RESPIRATORY SUPERCOMPLEX FACTOR 2, MITOCHONDRIAL"/>
    <property type="match status" value="1"/>
</dbReference>
<dbReference type="OrthoDB" id="1915122at2759"/>